<accession>A0A328NTI0</accession>
<protein>
    <recommendedName>
        <fullName evidence="3">Pentapeptide repeat-containing protein</fullName>
    </recommendedName>
</protein>
<dbReference type="InterPro" id="IPR051082">
    <property type="entry name" value="Pentapeptide-BTB/POZ_domain"/>
</dbReference>
<dbReference type="Gene3D" id="2.160.20.80">
    <property type="entry name" value="E3 ubiquitin-protein ligase SopA"/>
    <property type="match status" value="1"/>
</dbReference>
<name>A0A328NTI0_9ACTN</name>
<dbReference type="InterPro" id="IPR001646">
    <property type="entry name" value="5peptide_repeat"/>
</dbReference>
<gene>
    <name evidence="1" type="ORF">PSN13_00369</name>
</gene>
<evidence type="ECO:0000313" key="1">
    <source>
        <dbReference type="EMBL" id="RAO39345.1"/>
    </source>
</evidence>
<sequence length="220" mass="23562">MRTTTIGDVKVLLPDLEPDDLDTTTDLAGGLTEALVEGAAWRGSHLEDARIRSSLITGVDLSESNWEAGSLYGCEITGTDFSGATLTGVTIERCAITGSRFTGTRFTDVRLKDVLFDGCRFDYATFHRVAAAGSVAFTDCTFTNGAWSSCRLPRIALRSGVLTGLELDSCHLDGTDLRGSRLMGLKAPLDNLRGVTLGEDQLPDLTQLTVAALNLTVRND</sequence>
<dbReference type="SUPFAM" id="SSF141571">
    <property type="entry name" value="Pentapeptide repeat-like"/>
    <property type="match status" value="1"/>
</dbReference>
<dbReference type="RefSeq" id="WP_112673124.1">
    <property type="nucleotide sequence ID" value="NZ_PYAG01000001.1"/>
</dbReference>
<dbReference type="PANTHER" id="PTHR14136">
    <property type="entry name" value="BTB_POZ DOMAIN-CONTAINING PROTEIN KCTD9"/>
    <property type="match status" value="1"/>
</dbReference>
<evidence type="ECO:0000313" key="2">
    <source>
        <dbReference type="Proteomes" id="UP000249419"/>
    </source>
</evidence>
<reference evidence="1 2" key="1">
    <citation type="submission" date="2018-03" db="EMBL/GenBank/DDBJ databases">
        <title>Defining the species Micromonospora saelicesensis and Micromonospora noduli under the framework of genomics.</title>
        <authorList>
            <person name="Riesco R."/>
            <person name="Trujillo M.E."/>
        </authorList>
    </citation>
    <scope>NUCLEOTIDE SEQUENCE [LARGE SCALE GENOMIC DNA]</scope>
    <source>
        <strain evidence="1 2">PSN13</strain>
    </source>
</reference>
<evidence type="ECO:0008006" key="3">
    <source>
        <dbReference type="Google" id="ProtNLM"/>
    </source>
</evidence>
<organism evidence="1 2">
    <name type="scientific">Micromonospora saelicesensis</name>
    <dbReference type="NCBI Taxonomy" id="285676"/>
    <lineage>
        <taxon>Bacteria</taxon>
        <taxon>Bacillati</taxon>
        <taxon>Actinomycetota</taxon>
        <taxon>Actinomycetes</taxon>
        <taxon>Micromonosporales</taxon>
        <taxon>Micromonosporaceae</taxon>
        <taxon>Micromonospora</taxon>
    </lineage>
</organism>
<dbReference type="EMBL" id="PYAG01000001">
    <property type="protein sequence ID" value="RAO39345.1"/>
    <property type="molecule type" value="Genomic_DNA"/>
</dbReference>
<dbReference type="AlphaFoldDB" id="A0A328NTI0"/>
<dbReference type="PANTHER" id="PTHR14136:SF17">
    <property type="entry name" value="BTB_POZ DOMAIN-CONTAINING PROTEIN KCTD9"/>
    <property type="match status" value="1"/>
</dbReference>
<proteinExistence type="predicted"/>
<comment type="caution">
    <text evidence="1">The sequence shown here is derived from an EMBL/GenBank/DDBJ whole genome shotgun (WGS) entry which is preliminary data.</text>
</comment>
<dbReference type="Proteomes" id="UP000249419">
    <property type="component" value="Unassembled WGS sequence"/>
</dbReference>
<dbReference type="Pfam" id="PF13576">
    <property type="entry name" value="Pentapeptide_3"/>
    <property type="match status" value="1"/>
</dbReference>